<comment type="caution">
    <text evidence="1">The sequence shown here is derived from an EMBL/GenBank/DDBJ whole genome shotgun (WGS) entry which is preliminary data.</text>
</comment>
<sequence length="60" mass="6676">MVDNDVDGNNVDLKAKPSLLILDAGAQYGKLVVRKVRELNIHSKILLLNTSAKEIVWFQA</sequence>
<dbReference type="OrthoDB" id="1724632at2759"/>
<organism evidence="1 2">
    <name type="scientific">Allacma fusca</name>
    <dbReference type="NCBI Taxonomy" id="39272"/>
    <lineage>
        <taxon>Eukaryota</taxon>
        <taxon>Metazoa</taxon>
        <taxon>Ecdysozoa</taxon>
        <taxon>Arthropoda</taxon>
        <taxon>Hexapoda</taxon>
        <taxon>Collembola</taxon>
        <taxon>Symphypleona</taxon>
        <taxon>Sminthuridae</taxon>
        <taxon>Allacma</taxon>
    </lineage>
</organism>
<feature type="non-terminal residue" evidence="1">
    <location>
        <position position="60"/>
    </location>
</feature>
<evidence type="ECO:0000313" key="1">
    <source>
        <dbReference type="EMBL" id="CAG7830778.1"/>
    </source>
</evidence>
<protein>
    <submittedName>
        <fullName evidence="1">Uncharacterized protein</fullName>
    </submittedName>
</protein>
<name>A0A8J2L8V8_9HEXA</name>
<accession>A0A8J2L8V8</accession>
<gene>
    <name evidence="1" type="ORF">AFUS01_LOCUS40560</name>
</gene>
<reference evidence="1" key="1">
    <citation type="submission" date="2021-06" db="EMBL/GenBank/DDBJ databases">
        <authorList>
            <person name="Hodson N. C."/>
            <person name="Mongue J. A."/>
            <person name="Jaron S. K."/>
        </authorList>
    </citation>
    <scope>NUCLEOTIDE SEQUENCE</scope>
</reference>
<keyword evidence="2" id="KW-1185">Reference proteome</keyword>
<dbReference type="AlphaFoldDB" id="A0A8J2L8V8"/>
<feature type="non-terminal residue" evidence="1">
    <location>
        <position position="1"/>
    </location>
</feature>
<dbReference type="Proteomes" id="UP000708208">
    <property type="component" value="Unassembled WGS sequence"/>
</dbReference>
<evidence type="ECO:0000313" key="2">
    <source>
        <dbReference type="Proteomes" id="UP000708208"/>
    </source>
</evidence>
<proteinExistence type="predicted"/>
<dbReference type="EMBL" id="CAJVCH010557534">
    <property type="protein sequence ID" value="CAG7830778.1"/>
    <property type="molecule type" value="Genomic_DNA"/>
</dbReference>